<reference evidence="2" key="5">
    <citation type="journal article" date="2021" name="G3 (Bethesda)">
        <title>Aegilops tauschii genome assembly Aet v5.0 features greater sequence contiguity and improved annotation.</title>
        <authorList>
            <person name="Wang L."/>
            <person name="Zhu T."/>
            <person name="Rodriguez J.C."/>
            <person name="Deal K.R."/>
            <person name="Dubcovsky J."/>
            <person name="McGuire P.E."/>
            <person name="Lux T."/>
            <person name="Spannagl M."/>
            <person name="Mayer K.F.X."/>
            <person name="Baldrich P."/>
            <person name="Meyers B.C."/>
            <person name="Huo N."/>
            <person name="Gu Y.Q."/>
            <person name="Zhou H."/>
            <person name="Devos K.M."/>
            <person name="Bennetzen J.L."/>
            <person name="Unver T."/>
            <person name="Budak H."/>
            <person name="Gulick P.J."/>
            <person name="Galiba G."/>
            <person name="Kalapos B."/>
            <person name="Nelson D.R."/>
            <person name="Li P."/>
            <person name="You F.M."/>
            <person name="Luo M.C."/>
            <person name="Dvorak J."/>
        </authorList>
    </citation>
    <scope>NUCLEOTIDE SEQUENCE [LARGE SCALE GENOMIC DNA]</scope>
    <source>
        <strain evidence="2">cv. AL8/78</strain>
    </source>
</reference>
<reference evidence="3" key="1">
    <citation type="journal article" date="2014" name="Science">
        <title>Ancient hybridizations among the ancestral genomes of bread wheat.</title>
        <authorList>
            <consortium name="International Wheat Genome Sequencing Consortium,"/>
            <person name="Marcussen T."/>
            <person name="Sandve S.R."/>
            <person name="Heier L."/>
            <person name="Spannagl M."/>
            <person name="Pfeifer M."/>
            <person name="Jakobsen K.S."/>
            <person name="Wulff B.B."/>
            <person name="Steuernagel B."/>
            <person name="Mayer K.F."/>
            <person name="Olsen O.A."/>
        </authorList>
    </citation>
    <scope>NUCLEOTIDE SEQUENCE [LARGE SCALE GENOMIC DNA]</scope>
    <source>
        <strain evidence="3">cv. AL8/78</strain>
    </source>
</reference>
<evidence type="ECO:0000256" key="1">
    <source>
        <dbReference type="SAM" id="SignalP"/>
    </source>
</evidence>
<dbReference type="AlphaFoldDB" id="A0A453QD91"/>
<evidence type="ECO:0000313" key="3">
    <source>
        <dbReference type="Proteomes" id="UP000015105"/>
    </source>
</evidence>
<sequence>MGSRSCSYVFLLGLCSLLLVVLSGQRTLARDTPVSTATALAPFVHAPAKGDAGGHRADVDKPRVSDEKPTITGIIWRPVPKIHCPSIFCGTKAATATAPAATAHP</sequence>
<proteinExistence type="predicted"/>
<protein>
    <submittedName>
        <fullName evidence="2">Uncharacterized protein</fullName>
    </submittedName>
</protein>
<dbReference type="EnsemblPlants" id="AET7Gv20049900.1">
    <property type="protein sequence ID" value="AET7Gv20049900.1"/>
    <property type="gene ID" value="AET7Gv20049900"/>
</dbReference>
<organism evidence="2 3">
    <name type="scientific">Aegilops tauschii subsp. strangulata</name>
    <name type="common">Goatgrass</name>
    <dbReference type="NCBI Taxonomy" id="200361"/>
    <lineage>
        <taxon>Eukaryota</taxon>
        <taxon>Viridiplantae</taxon>
        <taxon>Streptophyta</taxon>
        <taxon>Embryophyta</taxon>
        <taxon>Tracheophyta</taxon>
        <taxon>Spermatophyta</taxon>
        <taxon>Magnoliopsida</taxon>
        <taxon>Liliopsida</taxon>
        <taxon>Poales</taxon>
        <taxon>Poaceae</taxon>
        <taxon>BOP clade</taxon>
        <taxon>Pooideae</taxon>
        <taxon>Triticodae</taxon>
        <taxon>Triticeae</taxon>
        <taxon>Triticinae</taxon>
        <taxon>Aegilops</taxon>
    </lineage>
</organism>
<reference evidence="2" key="3">
    <citation type="journal article" date="2017" name="Nature">
        <title>Genome sequence of the progenitor of the wheat D genome Aegilops tauschii.</title>
        <authorList>
            <person name="Luo M.C."/>
            <person name="Gu Y.Q."/>
            <person name="Puiu D."/>
            <person name="Wang H."/>
            <person name="Twardziok S.O."/>
            <person name="Deal K.R."/>
            <person name="Huo N."/>
            <person name="Zhu T."/>
            <person name="Wang L."/>
            <person name="Wang Y."/>
            <person name="McGuire P.E."/>
            <person name="Liu S."/>
            <person name="Long H."/>
            <person name="Ramasamy R.K."/>
            <person name="Rodriguez J.C."/>
            <person name="Van S.L."/>
            <person name="Yuan L."/>
            <person name="Wang Z."/>
            <person name="Xia Z."/>
            <person name="Xiao L."/>
            <person name="Anderson O.D."/>
            <person name="Ouyang S."/>
            <person name="Liang Y."/>
            <person name="Zimin A.V."/>
            <person name="Pertea G."/>
            <person name="Qi P."/>
            <person name="Bennetzen J.L."/>
            <person name="Dai X."/>
            <person name="Dawson M.W."/>
            <person name="Muller H.G."/>
            <person name="Kugler K."/>
            <person name="Rivarola-Duarte L."/>
            <person name="Spannagl M."/>
            <person name="Mayer K.F.X."/>
            <person name="Lu F.H."/>
            <person name="Bevan M.W."/>
            <person name="Leroy P."/>
            <person name="Li P."/>
            <person name="You F.M."/>
            <person name="Sun Q."/>
            <person name="Liu Z."/>
            <person name="Lyons E."/>
            <person name="Wicker T."/>
            <person name="Salzberg S.L."/>
            <person name="Devos K.M."/>
            <person name="Dvorak J."/>
        </authorList>
    </citation>
    <scope>NUCLEOTIDE SEQUENCE [LARGE SCALE GENOMIC DNA]</scope>
    <source>
        <strain evidence="2">cv. AL8/78</strain>
    </source>
</reference>
<keyword evidence="1" id="KW-0732">Signal</keyword>
<dbReference type="Gramene" id="AET7Gv20049900.1">
    <property type="protein sequence ID" value="AET7Gv20049900.1"/>
    <property type="gene ID" value="AET7Gv20049900"/>
</dbReference>
<accession>A0A453QD91</accession>
<reference evidence="3" key="2">
    <citation type="journal article" date="2017" name="Nat. Plants">
        <title>The Aegilops tauschii genome reveals multiple impacts of transposons.</title>
        <authorList>
            <person name="Zhao G."/>
            <person name="Zou C."/>
            <person name="Li K."/>
            <person name="Wang K."/>
            <person name="Li T."/>
            <person name="Gao L."/>
            <person name="Zhang X."/>
            <person name="Wang H."/>
            <person name="Yang Z."/>
            <person name="Liu X."/>
            <person name="Jiang W."/>
            <person name="Mao L."/>
            <person name="Kong X."/>
            <person name="Jiao Y."/>
            <person name="Jia J."/>
        </authorList>
    </citation>
    <scope>NUCLEOTIDE SEQUENCE [LARGE SCALE GENOMIC DNA]</scope>
    <source>
        <strain evidence="3">cv. AL8/78</strain>
    </source>
</reference>
<reference evidence="2" key="4">
    <citation type="submission" date="2019-03" db="UniProtKB">
        <authorList>
            <consortium name="EnsemblPlants"/>
        </authorList>
    </citation>
    <scope>IDENTIFICATION</scope>
</reference>
<feature type="chain" id="PRO_5019545441" evidence="1">
    <location>
        <begin position="30"/>
        <end position="105"/>
    </location>
</feature>
<feature type="signal peptide" evidence="1">
    <location>
        <begin position="1"/>
        <end position="29"/>
    </location>
</feature>
<name>A0A453QD91_AEGTS</name>
<keyword evidence="3" id="KW-1185">Reference proteome</keyword>
<evidence type="ECO:0000313" key="2">
    <source>
        <dbReference type="EnsemblPlants" id="AET7Gv20049900.1"/>
    </source>
</evidence>
<dbReference type="Proteomes" id="UP000015105">
    <property type="component" value="Chromosome 7D"/>
</dbReference>